<protein>
    <submittedName>
        <fullName evidence="7">Phosphatidylinositol glycan</fullName>
    </submittedName>
</protein>
<feature type="transmembrane region" description="Helical" evidence="5">
    <location>
        <begin position="270"/>
        <end position="290"/>
    </location>
</feature>
<dbReference type="GO" id="GO:0016020">
    <property type="term" value="C:membrane"/>
    <property type="evidence" value="ECO:0007669"/>
    <property type="project" value="UniProtKB-SubCell"/>
</dbReference>
<evidence type="ECO:0000256" key="1">
    <source>
        <dbReference type="ARBA" id="ARBA00004141"/>
    </source>
</evidence>
<dbReference type="Proteomes" id="UP000501690">
    <property type="component" value="Linkage Group LG1"/>
</dbReference>
<dbReference type="PANTHER" id="PTHR47681">
    <property type="entry name" value="PHOSPHATIDYLINOSITOL N-ACETYLGLUCOSAMINYLTRANSFERASE SUBUNIT P-RELATED"/>
    <property type="match status" value="1"/>
</dbReference>
<gene>
    <name evidence="7" type="ORF">DEO72_LG1g587</name>
</gene>
<proteinExistence type="predicted"/>
<dbReference type="Pfam" id="PF08510">
    <property type="entry name" value="PIG-P"/>
    <property type="match status" value="1"/>
</dbReference>
<evidence type="ECO:0000256" key="2">
    <source>
        <dbReference type="ARBA" id="ARBA00022692"/>
    </source>
</evidence>
<keyword evidence="8" id="KW-1185">Reference proteome</keyword>
<sequence length="345" mass="38883">MTQSLLLAVCSAHDPISIACCLSDEKGACLNINSSHTIPVPFSPLHGLILITPFSFTYARKTRPIYICEIREKLLNLHCEELNSLLLENTATTGCREEEPARYFEPYSESSNSNYDLRDEFWAWLLVLSRLSTYSLSSSPKYFPGNSLLLIKLPWLRMYVMKYFIRFTDAGFLFGMGRNMESPHSVNSPRRTLSLSKKRRATVSFFDPEDKTSGFGLSGDHGPKPSEVYGFVGSITTVVATVIFFIWAYVPESWLQSAGISYYPSRYWALAVPTYVMVTIVLMLGFYIGLNFISTPSPSSLNTVFDEFSRDPSSNECSLEDEKPIDPISDIGLDRINDIMFNNAT</sequence>
<evidence type="ECO:0000313" key="8">
    <source>
        <dbReference type="Proteomes" id="UP000501690"/>
    </source>
</evidence>
<evidence type="ECO:0000256" key="3">
    <source>
        <dbReference type="ARBA" id="ARBA00022989"/>
    </source>
</evidence>
<organism evidence="7 8">
    <name type="scientific">Vigna unguiculata</name>
    <name type="common">Cowpea</name>
    <dbReference type="NCBI Taxonomy" id="3917"/>
    <lineage>
        <taxon>Eukaryota</taxon>
        <taxon>Viridiplantae</taxon>
        <taxon>Streptophyta</taxon>
        <taxon>Embryophyta</taxon>
        <taxon>Tracheophyta</taxon>
        <taxon>Spermatophyta</taxon>
        <taxon>Magnoliopsida</taxon>
        <taxon>eudicotyledons</taxon>
        <taxon>Gunneridae</taxon>
        <taxon>Pentapetalae</taxon>
        <taxon>rosids</taxon>
        <taxon>fabids</taxon>
        <taxon>Fabales</taxon>
        <taxon>Fabaceae</taxon>
        <taxon>Papilionoideae</taxon>
        <taxon>50 kb inversion clade</taxon>
        <taxon>NPAAA clade</taxon>
        <taxon>indigoferoid/millettioid clade</taxon>
        <taxon>Phaseoleae</taxon>
        <taxon>Vigna</taxon>
    </lineage>
</organism>
<evidence type="ECO:0000256" key="4">
    <source>
        <dbReference type="ARBA" id="ARBA00023136"/>
    </source>
</evidence>
<dbReference type="InterPro" id="IPR013717">
    <property type="entry name" value="PIG-P"/>
</dbReference>
<evidence type="ECO:0000259" key="6">
    <source>
        <dbReference type="Pfam" id="PF08510"/>
    </source>
</evidence>
<dbReference type="PANTHER" id="PTHR47681:SF3">
    <property type="entry name" value="PHOSPHATIDYLINOSITOL N-ACETYLGLUCOSAMINYLTRANSFERASE SUBUNIT P-RELATED"/>
    <property type="match status" value="1"/>
</dbReference>
<feature type="domain" description="PIG-P" evidence="6">
    <location>
        <begin position="226"/>
        <end position="341"/>
    </location>
</feature>
<evidence type="ECO:0000256" key="5">
    <source>
        <dbReference type="SAM" id="Phobius"/>
    </source>
</evidence>
<keyword evidence="4 5" id="KW-0472">Membrane</keyword>
<comment type="subcellular location">
    <subcellularLocation>
        <location evidence="1">Membrane</location>
        <topology evidence="1">Multi-pass membrane protein</topology>
    </subcellularLocation>
</comment>
<accession>A0A4D6KJZ4</accession>
<evidence type="ECO:0000313" key="7">
    <source>
        <dbReference type="EMBL" id="QCD76965.1"/>
    </source>
</evidence>
<name>A0A4D6KJZ4_VIGUN</name>
<keyword evidence="2 5" id="KW-0812">Transmembrane</keyword>
<reference evidence="7 8" key="1">
    <citation type="submission" date="2019-04" db="EMBL/GenBank/DDBJ databases">
        <title>An improved genome assembly and genetic linkage map for asparagus bean, Vigna unguiculata ssp. sesquipedialis.</title>
        <authorList>
            <person name="Xia Q."/>
            <person name="Zhang R."/>
            <person name="Dong Y."/>
        </authorList>
    </citation>
    <scope>NUCLEOTIDE SEQUENCE [LARGE SCALE GENOMIC DNA]</scope>
    <source>
        <tissue evidence="7">Leaf</tissue>
    </source>
</reference>
<dbReference type="AlphaFoldDB" id="A0A4D6KJZ4"/>
<keyword evidence="3 5" id="KW-1133">Transmembrane helix</keyword>
<dbReference type="EMBL" id="CP039345">
    <property type="protein sequence ID" value="QCD76965.1"/>
    <property type="molecule type" value="Genomic_DNA"/>
</dbReference>
<feature type="transmembrane region" description="Helical" evidence="5">
    <location>
        <begin position="228"/>
        <end position="250"/>
    </location>
</feature>